<dbReference type="SUPFAM" id="SSF102405">
    <property type="entry name" value="MCP/YpsA-like"/>
    <property type="match status" value="1"/>
</dbReference>
<dbReference type="Pfam" id="PF17782">
    <property type="entry name" value="WHD_DprA"/>
    <property type="match status" value="1"/>
</dbReference>
<protein>
    <submittedName>
        <fullName evidence="5">DNA-protecting protein DprA</fullName>
    </submittedName>
</protein>
<name>A0A7W3TN07_9GAMM</name>
<keyword evidence="6" id="KW-1185">Reference proteome</keyword>
<dbReference type="InterPro" id="IPR057666">
    <property type="entry name" value="DrpA_SLOG"/>
</dbReference>
<dbReference type="Gene3D" id="3.40.50.450">
    <property type="match status" value="1"/>
</dbReference>
<dbReference type="PANTHER" id="PTHR43022">
    <property type="entry name" value="PROTEIN SMF"/>
    <property type="match status" value="1"/>
</dbReference>
<comment type="similarity">
    <text evidence="1">Belongs to the DprA/Smf family.</text>
</comment>
<feature type="domain" description="Smf/DprA SLOG" evidence="3">
    <location>
        <begin position="77"/>
        <end position="285"/>
    </location>
</feature>
<dbReference type="Gene3D" id="1.10.10.10">
    <property type="entry name" value="Winged helix-like DNA-binding domain superfamily/Winged helix DNA-binding domain"/>
    <property type="match status" value="1"/>
</dbReference>
<feature type="domain" description="DprA winged helix" evidence="4">
    <location>
        <begin position="334"/>
        <end position="382"/>
    </location>
</feature>
<evidence type="ECO:0000259" key="4">
    <source>
        <dbReference type="Pfam" id="PF17782"/>
    </source>
</evidence>
<organism evidence="5 6">
    <name type="scientific">Marilutibacter spongiae</name>
    <dbReference type="NCBI Taxonomy" id="2025720"/>
    <lineage>
        <taxon>Bacteria</taxon>
        <taxon>Pseudomonadati</taxon>
        <taxon>Pseudomonadota</taxon>
        <taxon>Gammaproteobacteria</taxon>
        <taxon>Lysobacterales</taxon>
        <taxon>Lysobacteraceae</taxon>
        <taxon>Marilutibacter</taxon>
    </lineage>
</organism>
<dbReference type="InterPro" id="IPR041614">
    <property type="entry name" value="DprA_WH"/>
</dbReference>
<dbReference type="PANTHER" id="PTHR43022:SF1">
    <property type="entry name" value="PROTEIN SMF"/>
    <property type="match status" value="1"/>
</dbReference>
<sequence length="388" mass="40472">MITDDHLALLRLLACGGASAPRRRLLGHTRTPVAALEAGPATWRACGLEPAQLATLRSSASPPGRILDWLAAPGHHLLGWHEADYPSLLRQVDSPPLALFVAGDPDALWQPAVAVVGSRRPSPGGLDNARGFARALARSGLTVTSGMAAGIDTVAHQACLAQGGSTIAVLGTGPDVAYPPGNLDLHADLLARGVVVSEFPPGTGPRPEHFPRRNRIIAGLTLGTLVIEAAARSGALITARLAAEAGREVFAVPGSVHNPMARGCHRLIGEGATLVQDIDDLTDALAPLAFRLADDLRRRLGAPTSGDHVIGEGPPAVSGGGAPGNSLKESCDGPDHNTLWESLGHDPTDMDQLVERSGLTAAQVSSMLLVMELEGRVTSQHGRYFRRH</sequence>
<dbReference type="InterPro" id="IPR003488">
    <property type="entry name" value="DprA"/>
</dbReference>
<evidence type="ECO:0000256" key="1">
    <source>
        <dbReference type="ARBA" id="ARBA00006525"/>
    </source>
</evidence>
<dbReference type="Proteomes" id="UP000523196">
    <property type="component" value="Unassembled WGS sequence"/>
</dbReference>
<evidence type="ECO:0000313" key="5">
    <source>
        <dbReference type="EMBL" id="MBB1061325.1"/>
    </source>
</evidence>
<dbReference type="EMBL" id="JACHTF010000013">
    <property type="protein sequence ID" value="MBB1061325.1"/>
    <property type="molecule type" value="Genomic_DNA"/>
</dbReference>
<gene>
    <name evidence="5" type="primary">dprA</name>
    <name evidence="5" type="ORF">H4F98_12170</name>
</gene>
<evidence type="ECO:0000259" key="3">
    <source>
        <dbReference type="Pfam" id="PF02481"/>
    </source>
</evidence>
<dbReference type="NCBIfam" id="TIGR00732">
    <property type="entry name" value="dprA"/>
    <property type="match status" value="1"/>
</dbReference>
<dbReference type="AlphaFoldDB" id="A0A7W3TN07"/>
<feature type="region of interest" description="Disordered" evidence="2">
    <location>
        <begin position="303"/>
        <end position="326"/>
    </location>
</feature>
<reference evidence="5 6" key="1">
    <citation type="submission" date="2020-08" db="EMBL/GenBank/DDBJ databases">
        <authorList>
            <person name="Xu S."/>
            <person name="Li A."/>
        </authorList>
    </citation>
    <scope>NUCLEOTIDE SEQUENCE [LARGE SCALE GENOMIC DNA]</scope>
    <source>
        <strain evidence="5 6">119BY6-57</strain>
    </source>
</reference>
<evidence type="ECO:0000313" key="6">
    <source>
        <dbReference type="Proteomes" id="UP000523196"/>
    </source>
</evidence>
<proteinExistence type="inferred from homology"/>
<comment type="caution">
    <text evidence="5">The sequence shown here is derived from an EMBL/GenBank/DDBJ whole genome shotgun (WGS) entry which is preliminary data.</text>
</comment>
<dbReference type="GO" id="GO:0009294">
    <property type="term" value="P:DNA-mediated transformation"/>
    <property type="evidence" value="ECO:0007669"/>
    <property type="project" value="InterPro"/>
</dbReference>
<dbReference type="Pfam" id="PF02481">
    <property type="entry name" value="DNA_processg_A"/>
    <property type="match status" value="1"/>
</dbReference>
<evidence type="ECO:0000256" key="2">
    <source>
        <dbReference type="SAM" id="MobiDB-lite"/>
    </source>
</evidence>
<accession>A0A7W3TN07</accession>
<dbReference type="InterPro" id="IPR036388">
    <property type="entry name" value="WH-like_DNA-bd_sf"/>
</dbReference>